<name>B9TDC6_RICCO</name>
<evidence type="ECO:0000313" key="3">
    <source>
        <dbReference type="Proteomes" id="UP000008311"/>
    </source>
</evidence>
<protein>
    <submittedName>
        <fullName evidence="2">Uncharacterized protein</fullName>
    </submittedName>
</protein>
<accession>B9TDC6</accession>
<dbReference type="EMBL" id="EQ978111">
    <property type="protein sequence ID" value="EEF26138.1"/>
    <property type="molecule type" value="Genomic_DNA"/>
</dbReference>
<sequence length="50" mass="5352">MKLGLMLLVVMVGNVNHVEAKSIHPGVLDPFKASGSPFTPVCHRNPASRV</sequence>
<organism evidence="2 3">
    <name type="scientific">Ricinus communis</name>
    <name type="common">Castor bean</name>
    <dbReference type="NCBI Taxonomy" id="3988"/>
    <lineage>
        <taxon>Eukaryota</taxon>
        <taxon>Viridiplantae</taxon>
        <taxon>Streptophyta</taxon>
        <taxon>Embryophyta</taxon>
        <taxon>Tracheophyta</taxon>
        <taxon>Spermatophyta</taxon>
        <taxon>Magnoliopsida</taxon>
        <taxon>eudicotyledons</taxon>
        <taxon>Gunneridae</taxon>
        <taxon>Pentapetalae</taxon>
        <taxon>rosids</taxon>
        <taxon>fabids</taxon>
        <taxon>Malpighiales</taxon>
        <taxon>Euphorbiaceae</taxon>
        <taxon>Acalyphoideae</taxon>
        <taxon>Acalypheae</taxon>
        <taxon>Ricinus</taxon>
    </lineage>
</organism>
<dbReference type="InParanoid" id="B9TDC6"/>
<dbReference type="Proteomes" id="UP000008311">
    <property type="component" value="Unassembled WGS sequence"/>
</dbReference>
<feature type="signal peptide" evidence="1">
    <location>
        <begin position="1"/>
        <end position="20"/>
    </location>
</feature>
<reference evidence="3" key="1">
    <citation type="journal article" date="2010" name="Nat. Biotechnol.">
        <title>Draft genome sequence of the oilseed species Ricinus communis.</title>
        <authorList>
            <person name="Chan A.P."/>
            <person name="Crabtree J."/>
            <person name="Zhao Q."/>
            <person name="Lorenzi H."/>
            <person name="Orvis J."/>
            <person name="Puiu D."/>
            <person name="Melake-Berhan A."/>
            <person name="Jones K.M."/>
            <person name="Redman J."/>
            <person name="Chen G."/>
            <person name="Cahoon E.B."/>
            <person name="Gedil M."/>
            <person name="Stanke M."/>
            <person name="Haas B.J."/>
            <person name="Wortman J.R."/>
            <person name="Fraser-Liggett C.M."/>
            <person name="Ravel J."/>
            <person name="Rabinowicz P.D."/>
        </authorList>
    </citation>
    <scope>NUCLEOTIDE SEQUENCE [LARGE SCALE GENOMIC DNA]</scope>
    <source>
        <strain evidence="3">cv. Hale</strain>
    </source>
</reference>
<gene>
    <name evidence="2" type="ORF">RCOM_1839780</name>
</gene>
<feature type="chain" id="PRO_5002892437" evidence="1">
    <location>
        <begin position="21"/>
        <end position="50"/>
    </location>
</feature>
<dbReference type="AlphaFoldDB" id="B9TDC6"/>
<keyword evidence="1" id="KW-0732">Signal</keyword>
<proteinExistence type="predicted"/>
<evidence type="ECO:0000256" key="1">
    <source>
        <dbReference type="SAM" id="SignalP"/>
    </source>
</evidence>
<keyword evidence="3" id="KW-1185">Reference proteome</keyword>
<evidence type="ECO:0000313" key="2">
    <source>
        <dbReference type="EMBL" id="EEF26138.1"/>
    </source>
</evidence>